<proteinExistence type="predicted"/>
<feature type="repeat" description="PPR" evidence="2">
    <location>
        <begin position="155"/>
        <end position="189"/>
    </location>
</feature>
<dbReference type="FunFam" id="1.25.40.10:FF:000343">
    <property type="entry name" value="Pentatricopeptide repeat-containing protein At3g58590"/>
    <property type="match status" value="1"/>
</dbReference>
<dbReference type="NCBIfam" id="TIGR00756">
    <property type="entry name" value="PPR"/>
    <property type="match status" value="5"/>
</dbReference>
<dbReference type="InterPro" id="IPR046848">
    <property type="entry name" value="E_motif"/>
</dbReference>
<dbReference type="InterPro" id="IPR011990">
    <property type="entry name" value="TPR-like_helical_dom_sf"/>
</dbReference>
<evidence type="ECO:0000313" key="4">
    <source>
        <dbReference type="RefSeq" id="XP_010914721.1"/>
    </source>
</evidence>
<dbReference type="SUPFAM" id="SSF48452">
    <property type="entry name" value="TPR-like"/>
    <property type="match status" value="2"/>
</dbReference>
<feature type="repeat" description="PPR" evidence="2">
    <location>
        <begin position="357"/>
        <end position="391"/>
    </location>
</feature>
<organism evidence="3 4">
    <name type="scientific">Elaeis guineensis var. tenera</name>
    <name type="common">Oil palm</name>
    <dbReference type="NCBI Taxonomy" id="51953"/>
    <lineage>
        <taxon>Eukaryota</taxon>
        <taxon>Viridiplantae</taxon>
        <taxon>Streptophyta</taxon>
        <taxon>Embryophyta</taxon>
        <taxon>Tracheophyta</taxon>
        <taxon>Spermatophyta</taxon>
        <taxon>Magnoliopsida</taxon>
        <taxon>Liliopsida</taxon>
        <taxon>Arecaceae</taxon>
        <taxon>Arecoideae</taxon>
        <taxon>Cocoseae</taxon>
        <taxon>Elaeidinae</taxon>
        <taxon>Elaeis</taxon>
    </lineage>
</organism>
<feature type="repeat" description="PPR" evidence="2">
    <location>
        <begin position="462"/>
        <end position="496"/>
    </location>
</feature>
<feature type="repeat" description="PPR" evidence="2">
    <location>
        <begin position="497"/>
        <end position="527"/>
    </location>
</feature>
<dbReference type="PANTHER" id="PTHR47926:SF414">
    <property type="entry name" value="PENTATRICOPEPTIDE REPEAT-CONTAINING PROTEIN DOT4, CHLOROPLASTIC-LIKE"/>
    <property type="match status" value="1"/>
</dbReference>
<name>A0A6I9QT69_ELAGV</name>
<dbReference type="Proteomes" id="UP000504607">
    <property type="component" value="Chromosome 2"/>
</dbReference>
<dbReference type="Gene3D" id="1.25.40.10">
    <property type="entry name" value="Tetratricopeptide repeat domain"/>
    <property type="match status" value="5"/>
</dbReference>
<feature type="repeat" description="PPR" evidence="2">
    <location>
        <begin position="256"/>
        <end position="290"/>
    </location>
</feature>
<dbReference type="OrthoDB" id="742671at2759"/>
<dbReference type="FunFam" id="1.25.40.10:FF:000073">
    <property type="entry name" value="Pentatricopeptide repeat-containing protein chloroplastic"/>
    <property type="match status" value="1"/>
</dbReference>
<dbReference type="InterPro" id="IPR002885">
    <property type="entry name" value="PPR_rpt"/>
</dbReference>
<dbReference type="Pfam" id="PF13041">
    <property type="entry name" value="PPR_2"/>
    <property type="match status" value="2"/>
</dbReference>
<accession>A0A6I9QT69</accession>
<dbReference type="PROSITE" id="PS51375">
    <property type="entry name" value="PPR"/>
    <property type="match status" value="5"/>
</dbReference>
<dbReference type="RefSeq" id="XP_010914721.1">
    <property type="nucleotide sequence ID" value="XM_010916419.3"/>
</dbReference>
<dbReference type="PANTHER" id="PTHR47926">
    <property type="entry name" value="PENTATRICOPEPTIDE REPEAT-CONTAINING PROTEIN"/>
    <property type="match status" value="1"/>
</dbReference>
<keyword evidence="3" id="KW-1185">Reference proteome</keyword>
<evidence type="ECO:0000256" key="1">
    <source>
        <dbReference type="ARBA" id="ARBA00022737"/>
    </source>
</evidence>
<dbReference type="AlphaFoldDB" id="A0A6I9QT69"/>
<dbReference type="GO" id="GO:0009451">
    <property type="term" value="P:RNA modification"/>
    <property type="evidence" value="ECO:0007669"/>
    <property type="project" value="InterPro"/>
</dbReference>
<dbReference type="Pfam" id="PF01535">
    <property type="entry name" value="PPR"/>
    <property type="match status" value="4"/>
</dbReference>
<keyword evidence="1" id="KW-0677">Repeat</keyword>
<sequence>MILLRRFKPPDITSSIIQLGPIKFPTQAAKSPFYSERRNIETPRQLFDRIPDRNMVDSNSDIYCSTRSEKEVRAIKLPSWMLLGGSNSLRLAVSCIVRAIKFMGSDDTKRGIHAAVIKNGFECEVAITTALIGFYSSLCELESARRLFYSTPMKDLILWSAMVSTCCKNGQFIEAIDTFGEMLSFGVTPNNVSLVSVLLACANTNALLHGKQIHGYAIRKEFDSETSLCNSLVDMYVKCGKLDAAMVVFNSTNWKDNISWKNIIFGCIENGLPREALQLFYDMRASSIEPDEITIRNVIGTCSQVSYLIFILGLHCYIIKNGLGASTSVGTALLRAYAEFKEVEMAQALFNQLHQKDNVAWSAMISAYSHTGHPDLALEMFKQMQLAREEANEITFVSLLQACSLVCSLVGALKLGKSIHAHVTRLVCVSNMFVTSALIDFYCKLGRLREAEILFGKLQKRDLVCWSSMINGYGINGCGEEAVQIFYNMLEQGLMPNEVTFVSILSACSHCGLVDEGWKWFHSMKEQFGISSTLAHYTCIVDLLGGQGRVEEALEFVNMMPMEPDITVWGALLSWCRGHGDINIAEFAAERLIQLDPSNSSCYVTLSNLYSKLGLWEDAQRIRGLMEDNSLKKTAGFSMV</sequence>
<gene>
    <name evidence="4" type="primary">LOC105040040</name>
</gene>
<dbReference type="InterPro" id="IPR046960">
    <property type="entry name" value="PPR_At4g14850-like_plant"/>
</dbReference>
<dbReference type="Pfam" id="PF20431">
    <property type="entry name" value="E_motif"/>
    <property type="match status" value="1"/>
</dbReference>
<dbReference type="GO" id="GO:0003729">
    <property type="term" value="F:mRNA binding"/>
    <property type="evidence" value="ECO:0007669"/>
    <property type="project" value="UniProtKB-ARBA"/>
</dbReference>
<dbReference type="InParanoid" id="A0A6I9QT69"/>
<evidence type="ECO:0000313" key="3">
    <source>
        <dbReference type="Proteomes" id="UP000504607"/>
    </source>
</evidence>
<reference evidence="4" key="1">
    <citation type="submission" date="2025-08" db="UniProtKB">
        <authorList>
            <consortium name="RefSeq"/>
        </authorList>
    </citation>
    <scope>IDENTIFICATION</scope>
</reference>
<protein>
    <submittedName>
        <fullName evidence="4">Pentatricopeptide repeat-containing protein At3g53360, mitochondrial-like</fullName>
    </submittedName>
</protein>
<evidence type="ECO:0000256" key="2">
    <source>
        <dbReference type="PROSITE-ProRule" id="PRU00708"/>
    </source>
</evidence>
<dbReference type="FunFam" id="1.25.40.10:FF:000090">
    <property type="entry name" value="Pentatricopeptide repeat-containing protein, chloroplastic"/>
    <property type="match status" value="1"/>
</dbReference>